<dbReference type="Proteomes" id="UP000816034">
    <property type="component" value="Unassembled WGS sequence"/>
</dbReference>
<sequence length="109" mass="12166">MDKYQDFRGDDQIMDPRQQEGSYQGNVGRDFNDDQFNPNYNSPGSLDRSAMDEGGYGGAGEEGGVGGIKDYVKEKIKSKVFGDRYNEGRRDFGEDEQGYNEGGGRDEDL</sequence>
<feature type="compositionally biased region" description="Gly residues" evidence="1">
    <location>
        <begin position="54"/>
        <end position="67"/>
    </location>
</feature>
<comment type="caution">
    <text evidence="2">The sequence shown here is derived from an EMBL/GenBank/DDBJ whole genome shotgun (WGS) entry which is preliminary data.</text>
</comment>
<gene>
    <name evidence="2" type="ORF">C9374_000774</name>
</gene>
<feature type="region of interest" description="Disordered" evidence="1">
    <location>
        <begin position="1"/>
        <end position="68"/>
    </location>
</feature>
<feature type="region of interest" description="Disordered" evidence="1">
    <location>
        <begin position="83"/>
        <end position="109"/>
    </location>
</feature>
<keyword evidence="3" id="KW-1185">Reference proteome</keyword>
<evidence type="ECO:0000313" key="2">
    <source>
        <dbReference type="EMBL" id="KAG2387924.1"/>
    </source>
</evidence>
<evidence type="ECO:0000313" key="3">
    <source>
        <dbReference type="Proteomes" id="UP000816034"/>
    </source>
</evidence>
<reference evidence="2 3" key="1">
    <citation type="journal article" date="2018" name="BMC Genomics">
        <title>The genome of Naegleria lovaniensis, the basis for a comparative approach to unravel pathogenicity factors of the human pathogenic amoeba N. fowleri.</title>
        <authorList>
            <person name="Liechti N."/>
            <person name="Schurch N."/>
            <person name="Bruggmann R."/>
            <person name="Wittwer M."/>
        </authorList>
    </citation>
    <scope>NUCLEOTIDE SEQUENCE [LARGE SCALE GENOMIC DNA]</scope>
    <source>
        <strain evidence="2 3">ATCC 30569</strain>
    </source>
</reference>
<protein>
    <submittedName>
        <fullName evidence="2">Uncharacterized protein</fullName>
    </submittedName>
</protein>
<accession>A0AA88KND7</accession>
<dbReference type="AlphaFoldDB" id="A0AA88KND7"/>
<name>A0AA88KND7_NAELO</name>
<dbReference type="GeneID" id="68093230"/>
<dbReference type="EMBL" id="PYSW02000011">
    <property type="protein sequence ID" value="KAG2387924.1"/>
    <property type="molecule type" value="Genomic_DNA"/>
</dbReference>
<dbReference type="RefSeq" id="XP_044551916.1">
    <property type="nucleotide sequence ID" value="XM_044697738.1"/>
</dbReference>
<organism evidence="2 3">
    <name type="scientific">Naegleria lovaniensis</name>
    <name type="common">Amoeba</name>
    <dbReference type="NCBI Taxonomy" id="51637"/>
    <lineage>
        <taxon>Eukaryota</taxon>
        <taxon>Discoba</taxon>
        <taxon>Heterolobosea</taxon>
        <taxon>Tetramitia</taxon>
        <taxon>Eutetramitia</taxon>
        <taxon>Vahlkampfiidae</taxon>
        <taxon>Naegleria</taxon>
    </lineage>
</organism>
<feature type="compositionally biased region" description="Polar residues" evidence="1">
    <location>
        <begin position="34"/>
        <end position="44"/>
    </location>
</feature>
<evidence type="ECO:0000256" key="1">
    <source>
        <dbReference type="SAM" id="MobiDB-lite"/>
    </source>
</evidence>
<feature type="compositionally biased region" description="Basic and acidic residues" evidence="1">
    <location>
        <begin position="83"/>
        <end position="92"/>
    </location>
</feature>
<feature type="compositionally biased region" description="Basic and acidic residues" evidence="1">
    <location>
        <begin position="1"/>
        <end position="11"/>
    </location>
</feature>
<proteinExistence type="predicted"/>